<evidence type="ECO:0000313" key="21">
    <source>
        <dbReference type="Proteomes" id="UP000446719"/>
    </source>
</evidence>
<organism evidence="6 16">
    <name type="scientific">Dorea longicatena</name>
    <dbReference type="NCBI Taxonomy" id="88431"/>
    <lineage>
        <taxon>Bacteria</taxon>
        <taxon>Bacillati</taxon>
        <taxon>Bacillota</taxon>
        <taxon>Clostridia</taxon>
        <taxon>Lachnospirales</taxon>
        <taxon>Lachnospiraceae</taxon>
        <taxon>Dorea</taxon>
    </lineage>
</organism>
<dbReference type="PANTHER" id="PTHR31423">
    <property type="entry name" value="YBAK DOMAIN-CONTAINING PROTEIN"/>
    <property type="match status" value="1"/>
</dbReference>
<dbReference type="Proteomes" id="UP000284112">
    <property type="component" value="Unassembled WGS sequence"/>
</dbReference>
<name>A0A174QTN4_9FIRM</name>
<dbReference type="STRING" id="88431.ERS852423_02273"/>
<comment type="similarity">
    <text evidence="1">Belongs to the PRORSD1 family.</text>
</comment>
<evidence type="ECO:0000313" key="23">
    <source>
        <dbReference type="Proteomes" id="UP000472916"/>
    </source>
</evidence>
<dbReference type="EMBL" id="WWSC01000003">
    <property type="protein sequence ID" value="MZK40865.1"/>
    <property type="molecule type" value="Genomic_DNA"/>
</dbReference>
<dbReference type="EMBL" id="QSVN01000002">
    <property type="protein sequence ID" value="RGO34506.1"/>
    <property type="molecule type" value="Genomic_DNA"/>
</dbReference>
<evidence type="ECO:0000313" key="11">
    <source>
        <dbReference type="EMBL" id="RGO34506.1"/>
    </source>
</evidence>
<evidence type="ECO:0000313" key="16">
    <source>
        <dbReference type="Proteomes" id="UP000095485"/>
    </source>
</evidence>
<evidence type="ECO:0000313" key="22">
    <source>
        <dbReference type="Proteomes" id="UP000449249"/>
    </source>
</evidence>
<keyword evidence="7" id="KW-0436">Ligase</keyword>
<dbReference type="eggNOG" id="COG3760">
    <property type="taxonomic scope" value="Bacteria"/>
</dbReference>
<reference evidence="14 15" key="1">
    <citation type="submission" date="2015-09" db="EMBL/GenBank/DDBJ databases">
        <authorList>
            <consortium name="Pathogen Informatics"/>
        </authorList>
    </citation>
    <scope>NUCLEOTIDE SEQUENCE [LARGE SCALE GENOMIC DNA]</scope>
    <source>
        <strain evidence="4 14">2789STDY5608851</strain>
        <strain evidence="5 15">2789STDY5608866</strain>
        <strain evidence="6 16">2789STDY5834914</strain>
        <strain evidence="3 17">2789STDY5834961</strain>
    </source>
</reference>
<reference evidence="10" key="5">
    <citation type="submission" date="2020-02" db="EMBL/GenBank/DDBJ databases">
        <authorList>
            <person name="Littmann E."/>
            <person name="Sorbara M."/>
        </authorList>
    </citation>
    <scope>NUCLEOTIDE SEQUENCE</scope>
    <source>
        <strain evidence="10">MSK.10.16</strain>
    </source>
</reference>
<dbReference type="Proteomes" id="UP000446719">
    <property type="component" value="Unassembled WGS sequence"/>
</dbReference>
<evidence type="ECO:0000313" key="14">
    <source>
        <dbReference type="Proteomes" id="UP000095380"/>
    </source>
</evidence>
<proteinExistence type="inferred from homology"/>
<dbReference type="Proteomes" id="UP000472916">
    <property type="component" value="Unassembled WGS sequence"/>
</dbReference>
<dbReference type="EMBL" id="CZAY01000013">
    <property type="protein sequence ID" value="CUP76562.1"/>
    <property type="molecule type" value="Genomic_DNA"/>
</dbReference>
<dbReference type="InterPro" id="IPR040285">
    <property type="entry name" value="ProX/PRXD1"/>
</dbReference>
<dbReference type="Proteomes" id="UP000284095">
    <property type="component" value="Unassembled WGS sequence"/>
</dbReference>
<dbReference type="Proteomes" id="UP000095597">
    <property type="component" value="Unassembled WGS sequence"/>
</dbReference>
<evidence type="ECO:0000313" key="5">
    <source>
        <dbReference type="EMBL" id="CUO10083.1"/>
    </source>
</evidence>
<dbReference type="EMBL" id="JAAIOD010000003">
    <property type="protein sequence ID" value="NSE57195.1"/>
    <property type="molecule type" value="Genomic_DNA"/>
</dbReference>
<dbReference type="EMBL" id="QRIC01000001">
    <property type="protein sequence ID" value="RHG28814.1"/>
    <property type="molecule type" value="Genomic_DNA"/>
</dbReference>
<gene>
    <name evidence="6" type="primary">proX_3</name>
    <name evidence="3" type="synonym">proX_1</name>
    <name evidence="4" type="synonym">proX_2</name>
    <name evidence="13" type="ORF">DW265_00865</name>
    <name evidence="12" type="ORF">DW641_00390</name>
    <name evidence="11" type="ORF">DXB16_03180</name>
    <name evidence="4" type="ORF">ERS852408_00640</name>
    <name evidence="5" type="ORF">ERS852423_02273</name>
    <name evidence="6" type="ORF">ERS852526_01922</name>
    <name evidence="3" type="ORF">ERS852573_01413</name>
    <name evidence="10" type="ORF">G4332_03515</name>
    <name evidence="9" type="ORF">GT528_03915</name>
    <name evidence="8" type="ORF">GT565_02635</name>
    <name evidence="7" type="ORF">GT576_06430</name>
</gene>
<evidence type="ECO:0000313" key="15">
    <source>
        <dbReference type="Proteomes" id="UP000095439"/>
    </source>
</evidence>
<dbReference type="PANTHER" id="PTHR31423:SF3">
    <property type="entry name" value="PROLYL-TRNA SYNTHETASE ASSOCIATED DOMAIN-CONTAINING PROTEIN 1-RELATED"/>
    <property type="match status" value="1"/>
</dbReference>
<evidence type="ECO:0000313" key="6">
    <source>
        <dbReference type="EMBL" id="CUP76562.1"/>
    </source>
</evidence>
<dbReference type="GO" id="GO:0004812">
    <property type="term" value="F:aminoacyl-tRNA ligase activity"/>
    <property type="evidence" value="ECO:0007669"/>
    <property type="project" value="UniProtKB-KW"/>
</dbReference>
<dbReference type="Proteomes" id="UP000095485">
    <property type="component" value="Unassembled WGS sequence"/>
</dbReference>
<dbReference type="AlphaFoldDB" id="A0A174QTN4"/>
<protein>
    <submittedName>
        <fullName evidence="6">Prolyl-tRNA deacylase proX</fullName>
    </submittedName>
    <submittedName>
        <fullName evidence="7">Prolyl-tRNA synthetase associated domain-containing protein</fullName>
    </submittedName>
</protein>
<keyword evidence="7" id="KW-0030">Aminoacyl-tRNA synthetase</keyword>
<evidence type="ECO:0000313" key="10">
    <source>
        <dbReference type="EMBL" id="NSE57195.1"/>
    </source>
</evidence>
<dbReference type="Proteomes" id="UP000095380">
    <property type="component" value="Unassembled WGS sequence"/>
</dbReference>
<dbReference type="SUPFAM" id="SSF55826">
    <property type="entry name" value="YbaK/ProRS associated domain"/>
    <property type="match status" value="1"/>
</dbReference>
<evidence type="ECO:0000313" key="20">
    <source>
        <dbReference type="Proteomes" id="UP000284112"/>
    </source>
</evidence>
<evidence type="ECO:0000313" key="18">
    <source>
        <dbReference type="Proteomes" id="UP000261285"/>
    </source>
</evidence>
<dbReference type="GO" id="GO:0002161">
    <property type="term" value="F:aminoacyl-tRNA deacylase activity"/>
    <property type="evidence" value="ECO:0007669"/>
    <property type="project" value="InterPro"/>
</dbReference>
<dbReference type="Proteomes" id="UP000724058">
    <property type="component" value="Unassembled WGS sequence"/>
</dbReference>
<dbReference type="EMBL" id="CYXO01000007">
    <property type="protein sequence ID" value="CUM98641.1"/>
    <property type="molecule type" value="Genomic_DNA"/>
</dbReference>
<evidence type="ECO:0000313" key="4">
    <source>
        <dbReference type="EMBL" id="CUN60523.1"/>
    </source>
</evidence>
<dbReference type="EMBL" id="WWSH01000004">
    <property type="protein sequence ID" value="MZK09980.1"/>
    <property type="molecule type" value="Genomic_DNA"/>
</dbReference>
<dbReference type="GeneID" id="96229206"/>
<reference evidence="10" key="4">
    <citation type="journal article" date="2020" name="Cell Host Microbe">
        <title>Functional and Genomic Variation between Human-Derived Isolates of Lachnospiraceae Reveals Inter- and Intra-Species Diversity.</title>
        <authorList>
            <person name="Sorbara M.T."/>
            <person name="Littmann E.R."/>
            <person name="Fontana E."/>
            <person name="Moody T.U."/>
            <person name="Kohout C.E."/>
            <person name="Gjonbalaj M."/>
            <person name="Eaton V."/>
            <person name="Seok R."/>
            <person name="Leiner I.M."/>
            <person name="Pamer E.G."/>
        </authorList>
    </citation>
    <scope>NUCLEOTIDE SEQUENCE</scope>
    <source>
        <strain evidence="10">MSK.10.16</strain>
    </source>
</reference>
<evidence type="ECO:0000313" key="12">
    <source>
        <dbReference type="EMBL" id="RHG11339.1"/>
    </source>
</evidence>
<sequence>MYISEIRTKAPADERMPLERKFYDTLEKLKIPYEQVDNDPASSMEECAEVDKAIGTEIRKNVFLCNQKKTTFFLLVMPADKAFDTSSFSKKLGVSHMSFAPPEKMLEHLGTTPGSASVAGLLTDEDDYVQVIIDKEVAEAEWFGCNPGINTSHLKFKTKDLLQKYLPAIHHRARIVDL</sequence>
<dbReference type="InterPro" id="IPR036754">
    <property type="entry name" value="YbaK/aa-tRNA-synt-asso_dom_sf"/>
</dbReference>
<dbReference type="OrthoDB" id="9798587at2"/>
<accession>A0A174QTN4</accession>
<evidence type="ECO:0000313" key="3">
    <source>
        <dbReference type="EMBL" id="CUM98641.1"/>
    </source>
</evidence>
<dbReference type="EMBL" id="QRHW01000001">
    <property type="protein sequence ID" value="RHG11339.1"/>
    <property type="molecule type" value="Genomic_DNA"/>
</dbReference>
<evidence type="ECO:0000256" key="1">
    <source>
        <dbReference type="ARBA" id="ARBA00010201"/>
    </source>
</evidence>
<dbReference type="EMBL" id="CYYM01000002">
    <property type="protein sequence ID" value="CUN60523.1"/>
    <property type="molecule type" value="Genomic_DNA"/>
</dbReference>
<evidence type="ECO:0000313" key="7">
    <source>
        <dbReference type="EMBL" id="MZK09980.1"/>
    </source>
</evidence>
<keyword evidence="19" id="KW-1185">Reference proteome</keyword>
<dbReference type="Gene3D" id="3.90.960.10">
    <property type="entry name" value="YbaK/aminoacyl-tRNA synthetase-associated domain"/>
    <property type="match status" value="1"/>
</dbReference>
<evidence type="ECO:0000313" key="13">
    <source>
        <dbReference type="EMBL" id="RHG28814.1"/>
    </source>
</evidence>
<reference evidence="21 22" key="3">
    <citation type="journal article" date="2019" name="Nat. Med.">
        <title>A library of human gut bacterial isolates paired with longitudinal multiomics data enables mechanistic microbiome research.</title>
        <authorList>
            <person name="Poyet M."/>
            <person name="Groussin M."/>
            <person name="Gibbons S.M."/>
            <person name="Avila-Pacheco J."/>
            <person name="Jiang X."/>
            <person name="Kearney S.M."/>
            <person name="Perrotta A.R."/>
            <person name="Berdy B."/>
            <person name="Zhao S."/>
            <person name="Lieberman T.D."/>
            <person name="Swanson P.K."/>
            <person name="Smith M."/>
            <person name="Roesemann S."/>
            <person name="Alexander J.E."/>
            <person name="Rich S.A."/>
            <person name="Livny J."/>
            <person name="Vlamakis H."/>
            <person name="Clish C."/>
            <person name="Bullock K."/>
            <person name="Deik A."/>
            <person name="Scott J."/>
            <person name="Pierce K.A."/>
            <person name="Xavier R.J."/>
            <person name="Alm E.J."/>
        </authorList>
    </citation>
    <scope>NUCLEOTIDE SEQUENCE [LARGE SCALE GENOMIC DNA]</scope>
    <source>
        <strain evidence="7 22">BIOML-A1</strain>
        <strain evidence="9 23">BIOML-A6</strain>
        <strain evidence="8 21">BIOML-A7</strain>
    </source>
</reference>
<dbReference type="InterPro" id="IPR007214">
    <property type="entry name" value="YbaK/aa-tRNA-synth-assoc-dom"/>
</dbReference>
<dbReference type="Proteomes" id="UP000449249">
    <property type="component" value="Unassembled WGS sequence"/>
</dbReference>
<evidence type="ECO:0000259" key="2">
    <source>
        <dbReference type="Pfam" id="PF04073"/>
    </source>
</evidence>
<dbReference type="CDD" id="cd04335">
    <property type="entry name" value="PrdX_deacylase"/>
    <property type="match status" value="1"/>
</dbReference>
<dbReference type="Pfam" id="PF04073">
    <property type="entry name" value="tRNA_edit"/>
    <property type="match status" value="1"/>
</dbReference>
<evidence type="ECO:0000313" key="8">
    <source>
        <dbReference type="EMBL" id="MZK17036.1"/>
    </source>
</evidence>
<evidence type="ECO:0000313" key="17">
    <source>
        <dbReference type="Proteomes" id="UP000095597"/>
    </source>
</evidence>
<feature type="domain" description="YbaK/aminoacyl-tRNA synthetase-associated" evidence="2">
    <location>
        <begin position="40"/>
        <end position="162"/>
    </location>
</feature>
<dbReference type="Proteomes" id="UP000261285">
    <property type="component" value="Unassembled WGS sequence"/>
</dbReference>
<dbReference type="RefSeq" id="WP_006426481.1">
    <property type="nucleotide sequence ID" value="NZ_AP031429.1"/>
</dbReference>
<dbReference type="EMBL" id="WWSB01000002">
    <property type="protein sequence ID" value="MZK17036.1"/>
    <property type="molecule type" value="Genomic_DNA"/>
</dbReference>
<dbReference type="EMBL" id="CYYY01000011">
    <property type="protein sequence ID" value="CUO10083.1"/>
    <property type="molecule type" value="Genomic_DNA"/>
</dbReference>
<dbReference type="Proteomes" id="UP000095439">
    <property type="component" value="Unassembled WGS sequence"/>
</dbReference>
<evidence type="ECO:0000313" key="9">
    <source>
        <dbReference type="EMBL" id="MZK40865.1"/>
    </source>
</evidence>
<reference evidence="18 19" key="2">
    <citation type="submission" date="2018-08" db="EMBL/GenBank/DDBJ databases">
        <title>A genome reference for cultivated species of the human gut microbiota.</title>
        <authorList>
            <person name="Zou Y."/>
            <person name="Xue W."/>
            <person name="Luo G."/>
        </authorList>
    </citation>
    <scope>NUCLEOTIDE SEQUENCE [LARGE SCALE GENOMIC DNA]</scope>
    <source>
        <strain evidence="13 19">AM22-22</strain>
        <strain evidence="12 20">AM23-13</strain>
        <strain evidence="11 18">OM02-16</strain>
    </source>
</reference>
<evidence type="ECO:0000313" key="19">
    <source>
        <dbReference type="Proteomes" id="UP000284095"/>
    </source>
</evidence>